<evidence type="ECO:0000256" key="5">
    <source>
        <dbReference type="ARBA" id="ARBA00023204"/>
    </source>
</evidence>
<accession>A0A507DL36</accession>
<evidence type="ECO:0000256" key="4">
    <source>
        <dbReference type="ARBA" id="ARBA00023172"/>
    </source>
</evidence>
<dbReference type="Proteomes" id="UP000317494">
    <property type="component" value="Unassembled WGS sequence"/>
</dbReference>
<proteinExistence type="inferred from homology"/>
<evidence type="ECO:0000256" key="6">
    <source>
        <dbReference type="ARBA" id="ARBA00023242"/>
    </source>
</evidence>
<dbReference type="AlphaFoldDB" id="A0A507DL36"/>
<organism evidence="9 10">
    <name type="scientific">Synchytrium endobioticum</name>
    <dbReference type="NCBI Taxonomy" id="286115"/>
    <lineage>
        <taxon>Eukaryota</taxon>
        <taxon>Fungi</taxon>
        <taxon>Fungi incertae sedis</taxon>
        <taxon>Chytridiomycota</taxon>
        <taxon>Chytridiomycota incertae sedis</taxon>
        <taxon>Chytridiomycetes</taxon>
        <taxon>Synchytriales</taxon>
        <taxon>Synchytriaceae</taxon>
        <taxon>Synchytrium</taxon>
    </lineage>
</organism>
<dbReference type="GO" id="GO:0006260">
    <property type="term" value="P:DNA replication"/>
    <property type="evidence" value="ECO:0007669"/>
    <property type="project" value="InterPro"/>
</dbReference>
<keyword evidence="10" id="KW-1185">Reference proteome</keyword>
<comment type="caution">
    <text evidence="9">The sequence shown here is derived from an EMBL/GenBank/DDBJ whole genome shotgun (WGS) entry which is preliminary data.</text>
</comment>
<evidence type="ECO:0000313" key="9">
    <source>
        <dbReference type="EMBL" id="TPX52409.1"/>
    </source>
</evidence>
<evidence type="ECO:0000256" key="2">
    <source>
        <dbReference type="ARBA" id="ARBA00006661"/>
    </source>
</evidence>
<keyword evidence="4" id="KW-0233">DNA recombination</keyword>
<sequence length="103" mass="11754">MDGDNEDDDDEEDDETSLLYKMDADPANKLREFFTDDPDLYMKILRDEPLNLDDINKRSTDAEKGIVCPKKLLAAYIDKQGIGHILVPKKSKGAGAPRRWWAK</sequence>
<dbReference type="EMBL" id="QEAN01000037">
    <property type="protein sequence ID" value="TPX52409.1"/>
    <property type="molecule type" value="Genomic_DNA"/>
</dbReference>
<comment type="similarity">
    <text evidence="2">Belongs to the SLX4 family.</text>
</comment>
<dbReference type="GO" id="GO:0033557">
    <property type="term" value="C:Slx1-Slx4 complex"/>
    <property type="evidence" value="ECO:0007669"/>
    <property type="project" value="InterPro"/>
</dbReference>
<keyword evidence="5" id="KW-0234">DNA repair</keyword>
<evidence type="ECO:0000256" key="1">
    <source>
        <dbReference type="ARBA" id="ARBA00004123"/>
    </source>
</evidence>
<gene>
    <name evidence="8" type="ORF">SeLEV6574_g02792</name>
    <name evidence="9" type="ORF">SeMB42_g01451</name>
</gene>
<dbReference type="Proteomes" id="UP000320475">
    <property type="component" value="Unassembled WGS sequence"/>
</dbReference>
<dbReference type="Pfam" id="PF09494">
    <property type="entry name" value="Slx4"/>
    <property type="match status" value="1"/>
</dbReference>
<dbReference type="GO" id="GO:0006281">
    <property type="term" value="P:DNA repair"/>
    <property type="evidence" value="ECO:0007669"/>
    <property type="project" value="UniProtKB-KW"/>
</dbReference>
<evidence type="ECO:0000256" key="3">
    <source>
        <dbReference type="ARBA" id="ARBA00022763"/>
    </source>
</evidence>
<dbReference type="VEuPathDB" id="FungiDB:SeMB42_g01451"/>
<evidence type="ECO:0000256" key="7">
    <source>
        <dbReference type="ARBA" id="ARBA00029496"/>
    </source>
</evidence>
<evidence type="ECO:0000313" key="10">
    <source>
        <dbReference type="Proteomes" id="UP000317494"/>
    </source>
</evidence>
<dbReference type="InterPro" id="IPR018574">
    <property type="entry name" value="Structure-sp_endonuc_su_Slx4"/>
</dbReference>
<name>A0A507DL36_9FUNG</name>
<dbReference type="EMBL" id="QEAM01000083">
    <property type="protein sequence ID" value="TPX47187.1"/>
    <property type="molecule type" value="Genomic_DNA"/>
</dbReference>
<protein>
    <recommendedName>
        <fullName evidence="7">Structure-specific endonuclease subunit SLX4</fullName>
    </recommendedName>
</protein>
<comment type="subcellular location">
    <subcellularLocation>
        <location evidence="1">Nucleus</location>
    </subcellularLocation>
</comment>
<keyword evidence="3" id="KW-0227">DNA damage</keyword>
<keyword evidence="6" id="KW-0539">Nucleus</keyword>
<evidence type="ECO:0000313" key="11">
    <source>
        <dbReference type="Proteomes" id="UP000320475"/>
    </source>
</evidence>
<evidence type="ECO:0000313" key="8">
    <source>
        <dbReference type="EMBL" id="TPX47187.1"/>
    </source>
</evidence>
<reference evidence="10 11" key="1">
    <citation type="journal article" date="2019" name="Sci. Rep.">
        <title>Comparative genomics of chytrid fungi reveal insights into the obligate biotrophic and pathogenic lifestyle of Synchytrium endobioticum.</title>
        <authorList>
            <person name="van de Vossenberg B.T.L.H."/>
            <person name="Warris S."/>
            <person name="Nguyen H.D.T."/>
            <person name="van Gent-Pelzer M.P.E."/>
            <person name="Joly D.L."/>
            <person name="van de Geest H.C."/>
            <person name="Bonants P.J.M."/>
            <person name="Smith D.S."/>
            <person name="Levesque C.A."/>
            <person name="van der Lee T.A.J."/>
        </authorList>
    </citation>
    <scope>NUCLEOTIDE SEQUENCE [LARGE SCALE GENOMIC DNA]</scope>
    <source>
        <strain evidence="8 11">LEV6574</strain>
        <strain evidence="9 10">MB42</strain>
    </source>
</reference>
<dbReference type="GO" id="GO:0006310">
    <property type="term" value="P:DNA recombination"/>
    <property type="evidence" value="ECO:0007669"/>
    <property type="project" value="UniProtKB-KW"/>
</dbReference>
<dbReference type="OrthoDB" id="5576441at2759"/>